<dbReference type="GO" id="GO:0003735">
    <property type="term" value="F:structural constituent of ribosome"/>
    <property type="evidence" value="ECO:0007669"/>
    <property type="project" value="InterPro"/>
</dbReference>
<evidence type="ECO:0000256" key="2">
    <source>
        <dbReference type="ARBA" id="ARBA00022730"/>
    </source>
</evidence>
<reference evidence="8 10" key="2">
    <citation type="submission" date="2019-03" db="EMBL/GenBank/DDBJ databases">
        <title>Reclassification of Micrococcus aloeverae and Micrococcus yunnanensis as later heterotypic synonyms of Micrococcus luteus.</title>
        <authorList>
            <person name="Huang C.-H."/>
        </authorList>
    </citation>
    <scope>NUCLEOTIDE SEQUENCE [LARGE SCALE GENOMIC DNA]</scope>
    <source>
        <strain evidence="8 10">BCRC 12151</strain>
    </source>
</reference>
<evidence type="ECO:0000256" key="6">
    <source>
        <dbReference type="HAMAP-Rule" id="MF_01369"/>
    </source>
</evidence>
<dbReference type="GO" id="GO:0005840">
    <property type="term" value="C:ribosome"/>
    <property type="evidence" value="ECO:0007669"/>
    <property type="project" value="UniProtKB-KW"/>
</dbReference>
<dbReference type="Proteomes" id="UP000196230">
    <property type="component" value="Unassembled WGS sequence"/>
</dbReference>
<dbReference type="GO" id="GO:0006412">
    <property type="term" value="P:translation"/>
    <property type="evidence" value="ECO:0007669"/>
    <property type="project" value="UniProtKB-UniRule"/>
</dbReference>
<proteinExistence type="inferred from homology"/>
<dbReference type="GO" id="GO:1990904">
    <property type="term" value="C:ribonucleoprotein complex"/>
    <property type="evidence" value="ECO:0007669"/>
    <property type="project" value="UniProtKB-KW"/>
</dbReference>
<dbReference type="InterPro" id="IPR012678">
    <property type="entry name" value="Ribosomal_uL23/eL15/eS24_sf"/>
</dbReference>
<sequence>MSGSINKDPRDVIIAPVVSEKSYGLIDEGKYTFLVDPRSNKTEIKQAVERIFDVSVASVNTLNRPGKRRRTRFGWGQRKSTKRAIVTLKDGTIDIFGGPLAS</sequence>
<accession>A0A1R4IKR0</accession>
<dbReference type="FunFam" id="3.30.70.330:FF:000001">
    <property type="entry name" value="50S ribosomal protein L23"/>
    <property type="match status" value="1"/>
</dbReference>
<dbReference type="Pfam" id="PF00276">
    <property type="entry name" value="Ribosomal_L23"/>
    <property type="match status" value="1"/>
</dbReference>
<evidence type="ECO:0000313" key="10">
    <source>
        <dbReference type="Proteomes" id="UP000297477"/>
    </source>
</evidence>
<gene>
    <name evidence="6" type="primary">rplW</name>
    <name evidence="8" type="ORF">E4A49_05880</name>
    <name evidence="7" type="ORF">FM125_03145</name>
</gene>
<evidence type="ECO:0000256" key="3">
    <source>
        <dbReference type="ARBA" id="ARBA00022884"/>
    </source>
</evidence>
<dbReference type="Proteomes" id="UP000297477">
    <property type="component" value="Unassembled WGS sequence"/>
</dbReference>
<evidence type="ECO:0000313" key="9">
    <source>
        <dbReference type="Proteomes" id="UP000196230"/>
    </source>
</evidence>
<dbReference type="PANTHER" id="PTHR11620">
    <property type="entry name" value="60S RIBOSOMAL PROTEIN L23A"/>
    <property type="match status" value="1"/>
</dbReference>
<keyword evidence="2 6" id="KW-0699">rRNA-binding</keyword>
<dbReference type="NCBIfam" id="NF004364">
    <property type="entry name" value="PRK05738.2-5"/>
    <property type="match status" value="1"/>
</dbReference>
<keyword evidence="10" id="KW-1185">Reference proteome</keyword>
<dbReference type="GO" id="GO:0019843">
    <property type="term" value="F:rRNA binding"/>
    <property type="evidence" value="ECO:0007669"/>
    <property type="project" value="UniProtKB-UniRule"/>
</dbReference>
<dbReference type="InterPro" id="IPR012677">
    <property type="entry name" value="Nucleotide-bd_a/b_plait_sf"/>
</dbReference>
<dbReference type="RefSeq" id="WP_067188443.1">
    <property type="nucleotide sequence ID" value="NZ_CP126965.1"/>
</dbReference>
<dbReference type="SUPFAM" id="SSF54189">
    <property type="entry name" value="Ribosomal proteins S24e, L23 and L15e"/>
    <property type="match status" value="1"/>
</dbReference>
<keyword evidence="4 6" id="KW-0689">Ribosomal protein</keyword>
<dbReference type="HAMAP" id="MF_01369_B">
    <property type="entry name" value="Ribosomal_uL23_B"/>
    <property type="match status" value="1"/>
</dbReference>
<dbReference type="NCBIfam" id="NF004363">
    <property type="entry name" value="PRK05738.2-4"/>
    <property type="match status" value="1"/>
</dbReference>
<dbReference type="InterPro" id="IPR013025">
    <property type="entry name" value="Ribosomal_uL23-like"/>
</dbReference>
<dbReference type="Gene3D" id="3.30.70.330">
    <property type="match status" value="1"/>
</dbReference>
<evidence type="ECO:0000256" key="1">
    <source>
        <dbReference type="ARBA" id="ARBA00006700"/>
    </source>
</evidence>
<evidence type="ECO:0000256" key="4">
    <source>
        <dbReference type="ARBA" id="ARBA00022980"/>
    </source>
</evidence>
<dbReference type="AlphaFoldDB" id="A0A1R4IKR0"/>
<dbReference type="OrthoDB" id="9793353at2"/>
<organism evidence="7 9">
    <name type="scientific">Micrococcus lylae</name>
    <dbReference type="NCBI Taxonomy" id="1273"/>
    <lineage>
        <taxon>Bacteria</taxon>
        <taxon>Bacillati</taxon>
        <taxon>Actinomycetota</taxon>
        <taxon>Actinomycetes</taxon>
        <taxon>Micrococcales</taxon>
        <taxon>Micrococcaceae</taxon>
        <taxon>Micrococcus</taxon>
    </lineage>
</organism>
<evidence type="ECO:0000313" key="8">
    <source>
        <dbReference type="EMBL" id="TFH99444.1"/>
    </source>
</evidence>
<comment type="subunit">
    <text evidence="6">Part of the 50S ribosomal subunit. Contacts protein L29, and trigger factor when it is bound to the ribosome.</text>
</comment>
<keyword evidence="3 6" id="KW-0694">RNA-binding</keyword>
<dbReference type="EMBL" id="FUKP01000018">
    <property type="protein sequence ID" value="SJN20496.1"/>
    <property type="molecule type" value="Genomic_DNA"/>
</dbReference>
<comment type="function">
    <text evidence="6">One of the early assembly proteins it binds 23S rRNA. One of the proteins that surrounds the polypeptide exit tunnel on the outside of the ribosome. Forms the main docking site for trigger factor binding to the ribosome.</text>
</comment>
<name>A0A1R4IKR0_9MICC</name>
<protein>
    <recommendedName>
        <fullName evidence="6">Large ribosomal subunit protein uL23</fullName>
    </recommendedName>
</protein>
<keyword evidence="5 6" id="KW-0687">Ribonucleoprotein</keyword>
<reference evidence="7 9" key="1">
    <citation type="submission" date="2017-02" db="EMBL/GenBank/DDBJ databases">
        <authorList>
            <person name="Peterson S.W."/>
        </authorList>
    </citation>
    <scope>NUCLEOTIDE SEQUENCE [LARGE SCALE GENOMIC DNA]</scope>
    <source>
        <strain evidence="7 9">2B3F</strain>
    </source>
</reference>
<dbReference type="EMBL" id="SPKT01000009">
    <property type="protein sequence ID" value="TFH99444.1"/>
    <property type="molecule type" value="Genomic_DNA"/>
</dbReference>
<evidence type="ECO:0000313" key="7">
    <source>
        <dbReference type="EMBL" id="SJN20496.1"/>
    </source>
</evidence>
<evidence type="ECO:0000256" key="5">
    <source>
        <dbReference type="ARBA" id="ARBA00023274"/>
    </source>
</evidence>
<comment type="similarity">
    <text evidence="1 6">Belongs to the universal ribosomal protein uL23 family.</text>
</comment>